<dbReference type="InterPro" id="IPR050739">
    <property type="entry name" value="MFP"/>
</dbReference>
<dbReference type="RefSeq" id="WP_164010616.1">
    <property type="nucleotide sequence ID" value="NZ_WUFT01000008.1"/>
</dbReference>
<evidence type="ECO:0000313" key="5">
    <source>
        <dbReference type="Proteomes" id="UP000471753"/>
    </source>
</evidence>
<evidence type="ECO:0000259" key="2">
    <source>
        <dbReference type="Pfam" id="PF25917"/>
    </source>
</evidence>
<feature type="domain" description="p-hydroxybenzoic acid efflux pump subunit AaeA-like beta-barrel" evidence="3">
    <location>
        <begin position="297"/>
        <end position="384"/>
    </location>
</feature>
<comment type="caution">
    <text evidence="4">The sequence shown here is derived from an EMBL/GenBank/DDBJ whole genome shotgun (WGS) entry which is preliminary data.</text>
</comment>
<feature type="region of interest" description="Disordered" evidence="1">
    <location>
        <begin position="389"/>
        <end position="413"/>
    </location>
</feature>
<name>A0A7K3UDJ4_9HYPH</name>
<evidence type="ECO:0000256" key="1">
    <source>
        <dbReference type="SAM" id="MobiDB-lite"/>
    </source>
</evidence>
<dbReference type="Proteomes" id="UP000471753">
    <property type="component" value="Unassembled WGS sequence"/>
</dbReference>
<feature type="domain" description="Multidrug resistance protein MdtA-like barrel-sandwich hybrid" evidence="2">
    <location>
        <begin position="98"/>
        <end position="292"/>
    </location>
</feature>
<dbReference type="GO" id="GO:0055085">
    <property type="term" value="P:transmembrane transport"/>
    <property type="evidence" value="ECO:0007669"/>
    <property type="project" value="InterPro"/>
</dbReference>
<dbReference type="PANTHER" id="PTHR30386:SF24">
    <property type="entry name" value="MULTIDRUG RESISTANCE EFFLUX PUMP"/>
    <property type="match status" value="1"/>
</dbReference>
<gene>
    <name evidence="4" type="ORF">GR197_14385</name>
</gene>
<dbReference type="InterPro" id="IPR058634">
    <property type="entry name" value="AaeA-lik-b-barrel"/>
</dbReference>
<evidence type="ECO:0000259" key="3">
    <source>
        <dbReference type="Pfam" id="PF25963"/>
    </source>
</evidence>
<dbReference type="Pfam" id="PF25917">
    <property type="entry name" value="BSH_RND"/>
    <property type="match status" value="1"/>
</dbReference>
<dbReference type="Gene3D" id="2.40.30.170">
    <property type="match status" value="1"/>
</dbReference>
<dbReference type="InterPro" id="IPR058625">
    <property type="entry name" value="MdtA-like_BSH"/>
</dbReference>
<evidence type="ECO:0000313" key="4">
    <source>
        <dbReference type="EMBL" id="NEJ71720.1"/>
    </source>
</evidence>
<protein>
    <submittedName>
        <fullName evidence="4">HlyD family efflux transporter periplasmic adaptor subunit</fullName>
    </submittedName>
</protein>
<sequence length="413" mass="43361">MVELPRKDVFESAGQAESILAEETARAPAAEAAPMRVAEAPIADAPKKTGRAIFKRAVIAAALLAGVALSGDFGYRYWTVGRFIESTDDAYVKADYTTVAPKVAGYIRQVLVNDNDAVKAGQVVASIDDRDFQAALSQARANLKAAEAAITSIDAQIALQQSVIGQARATIDASQASLDFAVSDAARSARLISNGAGTQSRADQTQSARDQAAAAVERDRAALVAAQNKVPVLQSQREQTVAERDRAAAAVQQAELNLSYTDIVAAVDGTVGARSIRVGQYVTSGTQLMAVVPLHAVYVVANFKETQLTYVRPGQSVEIKVDSFPDISIKGHVDSVSPASGLEFSLLPPDNATGNFTKIVQRIPVKIVIDDQALSGLLRSGMSVEPEIDTKAVQSEASQASGAAERGLSSHAG</sequence>
<accession>A0A7K3UDJ4</accession>
<dbReference type="PANTHER" id="PTHR30386">
    <property type="entry name" value="MEMBRANE FUSION SUBUNIT OF EMRAB-TOLC MULTIDRUG EFFLUX PUMP"/>
    <property type="match status" value="1"/>
</dbReference>
<dbReference type="AlphaFoldDB" id="A0A7K3UDJ4"/>
<dbReference type="Gene3D" id="2.40.50.100">
    <property type="match status" value="1"/>
</dbReference>
<feature type="compositionally biased region" description="Low complexity" evidence="1">
    <location>
        <begin position="392"/>
        <end position="405"/>
    </location>
</feature>
<proteinExistence type="predicted"/>
<reference evidence="4 5" key="1">
    <citation type="submission" date="2019-12" db="EMBL/GenBank/DDBJ databases">
        <title>Rhizobium genotypes associated with high levels of biological nitrogen fixation by grain legumes in a temperate-maritime cropping system.</title>
        <authorList>
            <person name="Maluk M."/>
            <person name="Francesc Ferrando Molina F."/>
            <person name="Lopez Del Egido L."/>
            <person name="Lafos M."/>
            <person name="Langarica-Fuentes A."/>
            <person name="Gebre Yohannes G."/>
            <person name="Young M.W."/>
            <person name="Martin P."/>
            <person name="Gantlett R."/>
            <person name="Kenicer G."/>
            <person name="Hawes C."/>
            <person name="Begg G.S."/>
            <person name="Quilliam R.S."/>
            <person name="Squire G.R."/>
            <person name="Poole P.S."/>
            <person name="Young P.W."/>
            <person name="Iannetta P.M."/>
            <person name="James E.K."/>
        </authorList>
    </citation>
    <scope>NUCLEOTIDE SEQUENCE [LARGE SCALE GENOMIC DNA]</scope>
    <source>
        <strain evidence="4 5">JHI366</strain>
    </source>
</reference>
<dbReference type="SUPFAM" id="SSF111369">
    <property type="entry name" value="HlyD-like secretion proteins"/>
    <property type="match status" value="2"/>
</dbReference>
<dbReference type="Pfam" id="PF25963">
    <property type="entry name" value="Beta-barrel_AAEA"/>
    <property type="match status" value="1"/>
</dbReference>
<dbReference type="EMBL" id="WUFT01000008">
    <property type="protein sequence ID" value="NEJ71720.1"/>
    <property type="molecule type" value="Genomic_DNA"/>
</dbReference>
<organism evidence="4 5">
    <name type="scientific">Rhizobium phaseoli</name>
    <dbReference type="NCBI Taxonomy" id="396"/>
    <lineage>
        <taxon>Bacteria</taxon>
        <taxon>Pseudomonadati</taxon>
        <taxon>Pseudomonadota</taxon>
        <taxon>Alphaproteobacteria</taxon>
        <taxon>Hyphomicrobiales</taxon>
        <taxon>Rhizobiaceae</taxon>
        <taxon>Rhizobium/Agrobacterium group</taxon>
        <taxon>Rhizobium</taxon>
    </lineage>
</organism>